<sequence length="138" mass="16036">MTDNVWTARSWSIDRKRQNCCGRSCSQRRTPRLYAKNISWDKTDQCIAARFYCCHSGRRAAADAADLQPRRGGFSFFERAVYRNKRNLRYGADCCGHRNAVYYVWSVGGNPTDSAWRPRHHDHFHDPVFADRQKGFAA</sequence>
<accession>A0A644ZTD9</accession>
<name>A0A644ZTD9_9ZZZZ</name>
<dbReference type="EMBL" id="VSSQ01010317">
    <property type="protein sequence ID" value="MPM44006.1"/>
    <property type="molecule type" value="Genomic_DNA"/>
</dbReference>
<evidence type="ECO:0000313" key="1">
    <source>
        <dbReference type="EMBL" id="MPM44006.1"/>
    </source>
</evidence>
<organism evidence="1">
    <name type="scientific">bioreactor metagenome</name>
    <dbReference type="NCBI Taxonomy" id="1076179"/>
    <lineage>
        <taxon>unclassified sequences</taxon>
        <taxon>metagenomes</taxon>
        <taxon>ecological metagenomes</taxon>
    </lineage>
</organism>
<reference evidence="1" key="1">
    <citation type="submission" date="2019-08" db="EMBL/GenBank/DDBJ databases">
        <authorList>
            <person name="Kucharzyk K."/>
            <person name="Murdoch R.W."/>
            <person name="Higgins S."/>
            <person name="Loffler F."/>
        </authorList>
    </citation>
    <scope>NUCLEOTIDE SEQUENCE</scope>
</reference>
<proteinExistence type="predicted"/>
<comment type="caution">
    <text evidence="1">The sequence shown here is derived from an EMBL/GenBank/DDBJ whole genome shotgun (WGS) entry which is preliminary data.</text>
</comment>
<dbReference type="AlphaFoldDB" id="A0A644ZTD9"/>
<protein>
    <submittedName>
        <fullName evidence="1">Uncharacterized protein</fullName>
    </submittedName>
</protein>
<gene>
    <name evidence="1" type="ORF">SDC9_90684</name>
</gene>